<reference evidence="5" key="1">
    <citation type="submission" date="2020-08" db="EMBL/GenBank/DDBJ databases">
        <title>Novel species isolated from subtropical streams in China.</title>
        <authorList>
            <person name="Lu H."/>
        </authorList>
    </citation>
    <scope>NUCLEOTIDE SEQUENCE</scope>
    <source>
        <strain evidence="5">LX22W</strain>
    </source>
</reference>
<accession>A0A923HJZ0</accession>
<evidence type="ECO:0000313" key="5">
    <source>
        <dbReference type="EMBL" id="MBC3879778.1"/>
    </source>
</evidence>
<dbReference type="PROSITE" id="PS51782">
    <property type="entry name" value="LYSM"/>
    <property type="match status" value="1"/>
</dbReference>
<organism evidence="5 6">
    <name type="scientific">Undibacterium nitidum</name>
    <dbReference type="NCBI Taxonomy" id="2762298"/>
    <lineage>
        <taxon>Bacteria</taxon>
        <taxon>Pseudomonadati</taxon>
        <taxon>Pseudomonadota</taxon>
        <taxon>Betaproteobacteria</taxon>
        <taxon>Burkholderiales</taxon>
        <taxon>Oxalobacteraceae</taxon>
        <taxon>Undibacterium</taxon>
    </lineage>
</organism>
<dbReference type="Gene3D" id="2.70.70.10">
    <property type="entry name" value="Glucose Permease (Domain IIA)"/>
    <property type="match status" value="1"/>
</dbReference>
<feature type="domain" description="LysM" evidence="4">
    <location>
        <begin position="65"/>
        <end position="109"/>
    </location>
</feature>
<evidence type="ECO:0000259" key="4">
    <source>
        <dbReference type="PROSITE" id="PS51782"/>
    </source>
</evidence>
<dbReference type="AlphaFoldDB" id="A0A923HJZ0"/>
<evidence type="ECO:0000256" key="3">
    <source>
        <dbReference type="SAM" id="SignalP"/>
    </source>
</evidence>
<dbReference type="Pfam" id="PF01551">
    <property type="entry name" value="Peptidase_M23"/>
    <property type="match status" value="1"/>
</dbReference>
<dbReference type="InterPro" id="IPR011055">
    <property type="entry name" value="Dup_hybrid_motif"/>
</dbReference>
<protein>
    <submittedName>
        <fullName evidence="5">Peptidoglycan DD-metalloendopeptidase family protein</fullName>
    </submittedName>
</protein>
<dbReference type="GO" id="GO:0009279">
    <property type="term" value="C:cell outer membrane"/>
    <property type="evidence" value="ECO:0007669"/>
    <property type="project" value="TreeGrafter"/>
</dbReference>
<dbReference type="Gene3D" id="3.10.350.10">
    <property type="entry name" value="LysM domain"/>
    <property type="match status" value="1"/>
</dbReference>
<dbReference type="InterPro" id="IPR016047">
    <property type="entry name" value="M23ase_b-sheet_dom"/>
</dbReference>
<dbReference type="PANTHER" id="PTHR21666:SF263">
    <property type="entry name" value="MUREIN HYDROLASE ACTIVATOR NLPD"/>
    <property type="match status" value="1"/>
</dbReference>
<dbReference type="InterPro" id="IPR036779">
    <property type="entry name" value="LysM_dom_sf"/>
</dbReference>
<gene>
    <name evidence="5" type="ORF">H8K36_00175</name>
</gene>
<keyword evidence="3" id="KW-0732">Signal</keyword>
<dbReference type="SMART" id="SM00257">
    <property type="entry name" value="LysM"/>
    <property type="match status" value="1"/>
</dbReference>
<feature type="chain" id="PRO_5037042133" evidence="3">
    <location>
        <begin position="35"/>
        <end position="312"/>
    </location>
</feature>
<sequence>MINRNLNAKDNVFRIGLVSLLFLLSACASSLHQAPVVERSHETVKEERNPAPETPTVKPVVDNRPTYTVKRGDTLLRIAFDLGLNYRDIVAWNSLSNPNDIKVDQVLFVGPPDSSGVAKATPINPNQNVEVRNLTPINPSTNKTSPRGDKKAYSETALAEMQKADSGPSTPIQTAKVETPAVKPVEKVVTETIEWMWPTEGKALSTFDEQRGKGIDISGKLGQDVFAVAPGKVIYEGNAMRGYGNIIIVKHANNYLSAYAHNKTNLVKEGQPVARGQKIAEMGNTDAESVKLHFEIRQTGKPVDPLKLLPQR</sequence>
<comment type="caution">
    <text evidence="5">The sequence shown here is derived from an EMBL/GenBank/DDBJ whole genome shotgun (WGS) entry which is preliminary data.</text>
</comment>
<feature type="region of interest" description="Disordered" evidence="2">
    <location>
        <begin position="41"/>
        <end position="64"/>
    </location>
</feature>
<dbReference type="GO" id="GO:0004222">
    <property type="term" value="F:metalloendopeptidase activity"/>
    <property type="evidence" value="ECO:0007669"/>
    <property type="project" value="TreeGrafter"/>
</dbReference>
<feature type="region of interest" description="Disordered" evidence="2">
    <location>
        <begin position="130"/>
        <end position="150"/>
    </location>
</feature>
<evidence type="ECO:0000256" key="1">
    <source>
        <dbReference type="ARBA" id="ARBA00038420"/>
    </source>
</evidence>
<dbReference type="InterPro" id="IPR050570">
    <property type="entry name" value="Cell_wall_metabolism_enzyme"/>
</dbReference>
<dbReference type="Proteomes" id="UP000627446">
    <property type="component" value="Unassembled WGS sequence"/>
</dbReference>
<name>A0A923HJZ0_9BURK</name>
<keyword evidence="6" id="KW-1185">Reference proteome</keyword>
<feature type="signal peptide" evidence="3">
    <location>
        <begin position="1"/>
        <end position="34"/>
    </location>
</feature>
<dbReference type="Pfam" id="PF01476">
    <property type="entry name" value="LysM"/>
    <property type="match status" value="1"/>
</dbReference>
<dbReference type="CDD" id="cd00118">
    <property type="entry name" value="LysM"/>
    <property type="match status" value="1"/>
</dbReference>
<dbReference type="InterPro" id="IPR018392">
    <property type="entry name" value="LysM"/>
</dbReference>
<dbReference type="GO" id="GO:0032153">
    <property type="term" value="C:cell division site"/>
    <property type="evidence" value="ECO:0007669"/>
    <property type="project" value="TreeGrafter"/>
</dbReference>
<feature type="compositionally biased region" description="Basic and acidic residues" evidence="2">
    <location>
        <begin position="41"/>
        <end position="50"/>
    </location>
</feature>
<dbReference type="RefSeq" id="WP_186915648.1">
    <property type="nucleotide sequence ID" value="NZ_JACOFZ010000001.1"/>
</dbReference>
<dbReference type="CDD" id="cd12797">
    <property type="entry name" value="M23_peptidase"/>
    <property type="match status" value="1"/>
</dbReference>
<comment type="similarity">
    <text evidence="1">Belongs to the E.coli NlpD/Haemophilus LppB family.</text>
</comment>
<evidence type="ECO:0000313" key="6">
    <source>
        <dbReference type="Proteomes" id="UP000627446"/>
    </source>
</evidence>
<proteinExistence type="inferred from homology"/>
<dbReference type="EMBL" id="JACOFZ010000001">
    <property type="protein sequence ID" value="MBC3879778.1"/>
    <property type="molecule type" value="Genomic_DNA"/>
</dbReference>
<dbReference type="PANTHER" id="PTHR21666">
    <property type="entry name" value="PEPTIDASE-RELATED"/>
    <property type="match status" value="1"/>
</dbReference>
<dbReference type="SUPFAM" id="SSF51261">
    <property type="entry name" value="Duplicated hybrid motif"/>
    <property type="match status" value="1"/>
</dbReference>
<feature type="compositionally biased region" description="Polar residues" evidence="2">
    <location>
        <begin position="130"/>
        <end position="145"/>
    </location>
</feature>
<dbReference type="PROSITE" id="PS51257">
    <property type="entry name" value="PROKAR_LIPOPROTEIN"/>
    <property type="match status" value="1"/>
</dbReference>
<evidence type="ECO:0000256" key="2">
    <source>
        <dbReference type="SAM" id="MobiDB-lite"/>
    </source>
</evidence>